<keyword evidence="3" id="KW-1185">Reference proteome</keyword>
<reference evidence="2 3" key="1">
    <citation type="submission" date="2020-04" db="EMBL/GenBank/DDBJ databases">
        <title>Genome sequencing of novel species.</title>
        <authorList>
            <person name="Heo J."/>
            <person name="Kim S.-J."/>
            <person name="Kim J.-S."/>
            <person name="Hong S.-B."/>
            <person name="Kwon S.-W."/>
        </authorList>
    </citation>
    <scope>NUCLEOTIDE SEQUENCE [LARGE SCALE GENOMIC DNA]</scope>
    <source>
        <strain evidence="2 3">F39-2</strain>
    </source>
</reference>
<keyword evidence="1" id="KW-1133">Transmembrane helix</keyword>
<gene>
    <name evidence="2" type="primary">traK</name>
    <name evidence="2" type="ORF">HH214_09555</name>
</gene>
<evidence type="ECO:0000256" key="1">
    <source>
        <dbReference type="SAM" id="Phobius"/>
    </source>
</evidence>
<evidence type="ECO:0000313" key="2">
    <source>
        <dbReference type="EMBL" id="QJD96102.1"/>
    </source>
</evidence>
<evidence type="ECO:0000313" key="3">
    <source>
        <dbReference type="Proteomes" id="UP000503278"/>
    </source>
</evidence>
<proteinExistence type="predicted"/>
<keyword evidence="1" id="KW-0472">Membrane</keyword>
<dbReference type="AlphaFoldDB" id="A0A7L5DYA1"/>
<dbReference type="KEGG" id="mrob:HH214_09555"/>
<feature type="transmembrane region" description="Helical" evidence="1">
    <location>
        <begin position="15"/>
        <end position="35"/>
    </location>
</feature>
<keyword evidence="1" id="KW-0812">Transmembrane</keyword>
<dbReference type="EMBL" id="CP051682">
    <property type="protein sequence ID" value="QJD96102.1"/>
    <property type="molecule type" value="Genomic_DNA"/>
</dbReference>
<dbReference type="Proteomes" id="UP000503278">
    <property type="component" value="Chromosome"/>
</dbReference>
<protein>
    <submittedName>
        <fullName evidence="2">Conjugative transposon protein TraK</fullName>
    </submittedName>
</protein>
<accession>A0A7L5DYA1</accession>
<sequence length="205" mass="23228">MFKKFSNLETAFQHVRGFTIAVIVTSFSIVCFTVYQCRSLIVATESKVYILYDGKVLEAVAAGRKDNVAVEARDHVKTFHQLFFTLDPDEKVIQANLTKALYLADESAKKEYDNLSENGYYANIIAGNISQQIQVDSVAVDLRSYPYAFKCYATQNIIRTTSTVTRSLITQGQLRNASRSDNNPHGFLIERWATLENRDLKVINH</sequence>
<dbReference type="NCBIfam" id="TIGR03781">
    <property type="entry name" value="Bac_Flav_CT_K"/>
    <property type="match status" value="1"/>
</dbReference>
<dbReference type="RefSeq" id="WP_169607201.1">
    <property type="nucleotide sequence ID" value="NZ_CP051682.1"/>
</dbReference>
<organism evidence="2 3">
    <name type="scientific">Mucilaginibacter robiniae</name>
    <dbReference type="NCBI Taxonomy" id="2728022"/>
    <lineage>
        <taxon>Bacteria</taxon>
        <taxon>Pseudomonadati</taxon>
        <taxon>Bacteroidota</taxon>
        <taxon>Sphingobacteriia</taxon>
        <taxon>Sphingobacteriales</taxon>
        <taxon>Sphingobacteriaceae</taxon>
        <taxon>Mucilaginibacter</taxon>
    </lineage>
</organism>
<name>A0A7L5DYA1_9SPHI</name>
<dbReference type="InterPro" id="IPR022276">
    <property type="entry name" value="Conjug_transposon_TraK"/>
</dbReference>